<comment type="caution">
    <text evidence="3">The sequence shown here is derived from an EMBL/GenBank/DDBJ whole genome shotgun (WGS) entry which is preliminary data.</text>
</comment>
<protein>
    <submittedName>
        <fullName evidence="3">Uncharacterized protein</fullName>
    </submittedName>
</protein>
<organism evidence="3 4">
    <name type="scientific">Acrasis kona</name>
    <dbReference type="NCBI Taxonomy" id="1008807"/>
    <lineage>
        <taxon>Eukaryota</taxon>
        <taxon>Discoba</taxon>
        <taxon>Heterolobosea</taxon>
        <taxon>Tetramitia</taxon>
        <taxon>Eutetramitia</taxon>
        <taxon>Acrasidae</taxon>
        <taxon>Acrasis</taxon>
    </lineage>
</organism>
<keyword evidence="4" id="KW-1185">Reference proteome</keyword>
<evidence type="ECO:0000313" key="4">
    <source>
        <dbReference type="Proteomes" id="UP001431209"/>
    </source>
</evidence>
<dbReference type="GO" id="GO:0015031">
    <property type="term" value="P:protein transport"/>
    <property type="evidence" value="ECO:0007669"/>
    <property type="project" value="InterPro"/>
</dbReference>
<dbReference type="InterPro" id="IPR042277">
    <property type="entry name" value="IST1-like"/>
</dbReference>
<reference evidence="3 4" key="1">
    <citation type="submission" date="2024-03" db="EMBL/GenBank/DDBJ databases">
        <title>The Acrasis kona genome and developmental transcriptomes reveal deep origins of eukaryotic multicellular pathways.</title>
        <authorList>
            <person name="Sheikh S."/>
            <person name="Fu C.-J."/>
            <person name="Brown M.W."/>
            <person name="Baldauf S.L."/>
        </authorList>
    </citation>
    <scope>NUCLEOTIDE SEQUENCE [LARGE SCALE GENOMIC DNA]</scope>
    <source>
        <strain evidence="3 4">ATCC MYA-3509</strain>
    </source>
</reference>
<dbReference type="AlphaFoldDB" id="A0AAW2Z6I8"/>
<comment type="similarity">
    <text evidence="1">Belongs to the IST1 family.</text>
</comment>
<dbReference type="InterPro" id="IPR005061">
    <property type="entry name" value="Ist1"/>
</dbReference>
<keyword evidence="2" id="KW-0732">Signal</keyword>
<dbReference type="Gene3D" id="1.20.1260.60">
    <property type="entry name" value="Vacuolar protein sorting-associated protein Ist1"/>
    <property type="match status" value="1"/>
</dbReference>
<feature type="signal peptide" evidence="2">
    <location>
        <begin position="1"/>
        <end position="26"/>
    </location>
</feature>
<dbReference type="Proteomes" id="UP001431209">
    <property type="component" value="Unassembled WGS sequence"/>
</dbReference>
<dbReference type="PANTHER" id="PTHR12161:SF5">
    <property type="entry name" value="IST1 HOMOLOG"/>
    <property type="match status" value="1"/>
</dbReference>
<gene>
    <name evidence="3" type="ORF">AKO1_003747</name>
</gene>
<dbReference type="PANTHER" id="PTHR12161">
    <property type="entry name" value="IST1 FAMILY MEMBER"/>
    <property type="match status" value="1"/>
</dbReference>
<feature type="chain" id="PRO_5043935188" evidence="2">
    <location>
        <begin position="27"/>
        <end position="183"/>
    </location>
</feature>
<name>A0AAW2Z6I8_9EUKA</name>
<dbReference type="Pfam" id="PF03398">
    <property type="entry name" value="Ist1"/>
    <property type="match status" value="1"/>
</dbReference>
<evidence type="ECO:0000313" key="3">
    <source>
        <dbReference type="EMBL" id="KAL0485034.1"/>
    </source>
</evidence>
<evidence type="ECO:0000256" key="1">
    <source>
        <dbReference type="ARBA" id="ARBA00005536"/>
    </source>
</evidence>
<evidence type="ECO:0000256" key="2">
    <source>
        <dbReference type="SAM" id="SignalP"/>
    </source>
</evidence>
<sequence length="183" mass="20797">MIDLFSRIWVFLLSLFFASFKPNTLKTQLDLAVVRIRQTRTKLESSVSQQKDIAHTLINSNDPKSKIKVQSMLQDENTASALEYILSTCERLKSSVDLIVDSQNCPPDIKGDVHTVVYASSRVDVPELNNVKDQIALKFGQKFVERALNDRDLVVDRRVIAKLKPITSSDSNVEKYIETKKNK</sequence>
<dbReference type="EMBL" id="JAOPGA020001101">
    <property type="protein sequence ID" value="KAL0485034.1"/>
    <property type="molecule type" value="Genomic_DNA"/>
</dbReference>
<proteinExistence type="inferred from homology"/>
<accession>A0AAW2Z6I8</accession>